<dbReference type="InterPro" id="IPR005467">
    <property type="entry name" value="His_kinase_dom"/>
</dbReference>
<evidence type="ECO:0000256" key="4">
    <source>
        <dbReference type="ARBA" id="ARBA00022741"/>
    </source>
</evidence>
<evidence type="ECO:0000256" key="1">
    <source>
        <dbReference type="ARBA" id="ARBA00000085"/>
    </source>
</evidence>
<keyword evidence="10" id="KW-1185">Reference proteome</keyword>
<dbReference type="SUPFAM" id="SSF55874">
    <property type="entry name" value="ATPase domain of HSP90 chaperone/DNA topoisomerase II/histidine kinase"/>
    <property type="match status" value="1"/>
</dbReference>
<dbReference type="GO" id="GO:0016301">
    <property type="term" value="F:kinase activity"/>
    <property type="evidence" value="ECO:0007669"/>
    <property type="project" value="UniProtKB-KW"/>
</dbReference>
<keyword evidence="5 9" id="KW-0418">Kinase</keyword>
<dbReference type="InterPro" id="IPR036890">
    <property type="entry name" value="HATPase_C_sf"/>
</dbReference>
<comment type="catalytic activity">
    <reaction evidence="1">
        <text>ATP + protein L-histidine = ADP + protein N-phospho-L-histidine.</text>
        <dbReference type="EC" id="2.7.13.3"/>
    </reaction>
</comment>
<gene>
    <name evidence="9" type="ORF">ACFOMH_00265</name>
</gene>
<name>A0ABV7QZ24_9RHOB</name>
<dbReference type="EC" id="2.7.13.3" evidence="2"/>
<proteinExistence type="predicted"/>
<keyword evidence="4" id="KW-0547">Nucleotide-binding</keyword>
<dbReference type="Proteomes" id="UP001595721">
    <property type="component" value="Unassembled WGS sequence"/>
</dbReference>
<evidence type="ECO:0000256" key="3">
    <source>
        <dbReference type="ARBA" id="ARBA00022679"/>
    </source>
</evidence>
<dbReference type="Gene3D" id="3.30.565.10">
    <property type="entry name" value="Histidine kinase-like ATPase, C-terminal domain"/>
    <property type="match status" value="1"/>
</dbReference>
<evidence type="ECO:0000256" key="7">
    <source>
        <dbReference type="SAM" id="MobiDB-lite"/>
    </source>
</evidence>
<keyword evidence="3" id="KW-0808">Transferase</keyword>
<organism evidence="9 10">
    <name type="scientific">Paracoccus mangrovi</name>
    <dbReference type="NCBI Taxonomy" id="1715645"/>
    <lineage>
        <taxon>Bacteria</taxon>
        <taxon>Pseudomonadati</taxon>
        <taxon>Pseudomonadota</taxon>
        <taxon>Alphaproteobacteria</taxon>
        <taxon>Rhodobacterales</taxon>
        <taxon>Paracoccaceae</taxon>
        <taxon>Paracoccus</taxon>
    </lineage>
</organism>
<dbReference type="InterPro" id="IPR050980">
    <property type="entry name" value="2C_sensor_his_kinase"/>
</dbReference>
<dbReference type="EMBL" id="JBHRXJ010000001">
    <property type="protein sequence ID" value="MFC3526587.1"/>
    <property type="molecule type" value="Genomic_DNA"/>
</dbReference>
<dbReference type="Pfam" id="PF02518">
    <property type="entry name" value="HATPase_c"/>
    <property type="match status" value="1"/>
</dbReference>
<dbReference type="RefSeq" id="WP_377741867.1">
    <property type="nucleotide sequence ID" value="NZ_JBHRXJ010000001.1"/>
</dbReference>
<evidence type="ECO:0000313" key="9">
    <source>
        <dbReference type="EMBL" id="MFC3526587.1"/>
    </source>
</evidence>
<evidence type="ECO:0000256" key="2">
    <source>
        <dbReference type="ARBA" id="ARBA00012438"/>
    </source>
</evidence>
<dbReference type="InterPro" id="IPR003594">
    <property type="entry name" value="HATPase_dom"/>
</dbReference>
<dbReference type="SMART" id="SM00387">
    <property type="entry name" value="HATPase_c"/>
    <property type="match status" value="1"/>
</dbReference>
<keyword evidence="6" id="KW-0067">ATP-binding</keyword>
<dbReference type="InterPro" id="IPR004358">
    <property type="entry name" value="Sig_transdc_His_kin-like_C"/>
</dbReference>
<reference evidence="10" key="1">
    <citation type="journal article" date="2019" name="Int. J. Syst. Evol. Microbiol.">
        <title>The Global Catalogue of Microorganisms (GCM) 10K type strain sequencing project: providing services to taxonomists for standard genome sequencing and annotation.</title>
        <authorList>
            <consortium name="The Broad Institute Genomics Platform"/>
            <consortium name="The Broad Institute Genome Sequencing Center for Infectious Disease"/>
            <person name="Wu L."/>
            <person name="Ma J."/>
        </authorList>
    </citation>
    <scope>NUCLEOTIDE SEQUENCE [LARGE SCALE GENOMIC DNA]</scope>
    <source>
        <strain evidence="10">KCTC 42899</strain>
    </source>
</reference>
<dbReference type="PRINTS" id="PR00344">
    <property type="entry name" value="BCTRLSENSOR"/>
</dbReference>
<evidence type="ECO:0000313" key="10">
    <source>
        <dbReference type="Proteomes" id="UP001595721"/>
    </source>
</evidence>
<dbReference type="PANTHER" id="PTHR44936">
    <property type="entry name" value="SENSOR PROTEIN CREC"/>
    <property type="match status" value="1"/>
</dbReference>
<feature type="compositionally biased region" description="Basic and acidic residues" evidence="7">
    <location>
        <begin position="248"/>
        <end position="258"/>
    </location>
</feature>
<sequence length="270" mass="29631">MRLRAEFIADEAEREKWLADLAELDSIADSAIRLVREEAQEQDEAVAELRLDRLLDDIAGEQAALGYAVSRRDLPALSVRAAALALKRALRNLIINAATHGRGAELLLSQSGDRAEIAVLDRGPGIPEPLMDRAFEPFFRIDPGRRKSIPGAGLGMAIAREIIQRFGGSVTLSNRPGGGLARPYRCLWPDRAARLFRGIVRAAPTAFADQRAGTPPRSWATIPLRGQRGHRPGFVQHMGKNPRLCPDNPRRAFSDRRSAPGTGPARRCRS</sequence>
<dbReference type="PANTHER" id="PTHR44936:SF10">
    <property type="entry name" value="SENSOR PROTEIN RSTB"/>
    <property type="match status" value="1"/>
</dbReference>
<feature type="region of interest" description="Disordered" evidence="7">
    <location>
        <begin position="225"/>
        <end position="270"/>
    </location>
</feature>
<dbReference type="PROSITE" id="PS50109">
    <property type="entry name" value="HIS_KIN"/>
    <property type="match status" value="1"/>
</dbReference>
<accession>A0ABV7QZ24</accession>
<evidence type="ECO:0000259" key="8">
    <source>
        <dbReference type="PROSITE" id="PS50109"/>
    </source>
</evidence>
<comment type="caution">
    <text evidence="9">The sequence shown here is derived from an EMBL/GenBank/DDBJ whole genome shotgun (WGS) entry which is preliminary data.</text>
</comment>
<evidence type="ECO:0000256" key="5">
    <source>
        <dbReference type="ARBA" id="ARBA00022777"/>
    </source>
</evidence>
<feature type="domain" description="Histidine kinase" evidence="8">
    <location>
        <begin position="86"/>
        <end position="179"/>
    </location>
</feature>
<protein>
    <recommendedName>
        <fullName evidence="2">histidine kinase</fullName>
        <ecNumber evidence="2">2.7.13.3</ecNumber>
    </recommendedName>
</protein>
<evidence type="ECO:0000256" key="6">
    <source>
        <dbReference type="ARBA" id="ARBA00022840"/>
    </source>
</evidence>